<reference evidence="3 4" key="1">
    <citation type="submission" date="2017-04" db="EMBL/GenBank/DDBJ databases">
        <title>The whole genome sequencing and assembly of Halobacillus mangrovi strain.</title>
        <authorList>
            <person name="Lee S.-J."/>
            <person name="Park M.-K."/>
            <person name="Kim J.-Y."/>
            <person name="Lee Y.-J."/>
            <person name="Yi H."/>
            <person name="Bahn Y.-S."/>
            <person name="Kim J.F."/>
            <person name="Lee D.-W."/>
        </authorList>
    </citation>
    <scope>NUCLEOTIDE SEQUENCE [LARGE SCALE GENOMIC DNA]</scope>
    <source>
        <strain evidence="3 4">KTB 131</strain>
    </source>
</reference>
<feature type="transmembrane region" description="Helical" evidence="1">
    <location>
        <begin position="80"/>
        <end position="98"/>
    </location>
</feature>
<feature type="transmembrane region" description="Helical" evidence="1">
    <location>
        <begin position="32"/>
        <end position="49"/>
    </location>
</feature>
<keyword evidence="4" id="KW-1185">Reference proteome</keyword>
<dbReference type="KEGG" id="hmn:HM131_08675"/>
<evidence type="ECO:0000313" key="3">
    <source>
        <dbReference type="EMBL" id="ARI76908.1"/>
    </source>
</evidence>
<feature type="transmembrane region" description="Helical" evidence="1">
    <location>
        <begin position="56"/>
        <end position="74"/>
    </location>
</feature>
<evidence type="ECO:0000256" key="1">
    <source>
        <dbReference type="SAM" id="Phobius"/>
    </source>
</evidence>
<organism evidence="3 4">
    <name type="scientific">Halobacillus mangrovi</name>
    <dbReference type="NCBI Taxonomy" id="402384"/>
    <lineage>
        <taxon>Bacteria</taxon>
        <taxon>Bacillati</taxon>
        <taxon>Bacillota</taxon>
        <taxon>Bacilli</taxon>
        <taxon>Bacillales</taxon>
        <taxon>Bacillaceae</taxon>
        <taxon>Halobacillus</taxon>
    </lineage>
</organism>
<dbReference type="STRING" id="402384.HM131_08675"/>
<feature type="transmembrane region" description="Helical" evidence="1">
    <location>
        <begin position="110"/>
        <end position="130"/>
    </location>
</feature>
<dbReference type="InterPro" id="IPR043726">
    <property type="entry name" value="LiaI-LiaF-like_TM1"/>
</dbReference>
<dbReference type="AlphaFoldDB" id="A0A1W5ZUE0"/>
<keyword evidence="1" id="KW-0812">Transmembrane</keyword>
<accession>A0A1W5ZUE0</accession>
<dbReference type="OrthoDB" id="2989824at2"/>
<name>A0A1W5ZUE0_9BACI</name>
<keyword evidence="1" id="KW-0472">Membrane</keyword>
<keyword evidence="1" id="KW-1133">Transmembrane helix</keyword>
<proteinExistence type="predicted"/>
<feature type="domain" description="LiaI-LiaF-like transmembrane region" evidence="2">
    <location>
        <begin position="7"/>
        <end position="47"/>
    </location>
</feature>
<evidence type="ECO:0000313" key="4">
    <source>
        <dbReference type="Proteomes" id="UP000192527"/>
    </source>
</evidence>
<dbReference type="Pfam" id="PF18917">
    <property type="entry name" value="LiaI-LiaF-like_TM1"/>
    <property type="match status" value="1"/>
</dbReference>
<evidence type="ECO:0000259" key="2">
    <source>
        <dbReference type="Pfam" id="PF18917"/>
    </source>
</evidence>
<gene>
    <name evidence="3" type="ORF">HM131_08675</name>
</gene>
<protein>
    <recommendedName>
        <fullName evidence="2">LiaI-LiaF-like transmembrane region domain-containing protein</fullName>
    </recommendedName>
</protein>
<feature type="transmembrane region" description="Helical" evidence="1">
    <location>
        <begin position="136"/>
        <end position="156"/>
    </location>
</feature>
<feature type="transmembrane region" description="Helical" evidence="1">
    <location>
        <begin position="7"/>
        <end position="26"/>
    </location>
</feature>
<sequence>MKKQNSLTGFLLVGLGLYFLIRQFNIPFLSQFYSWPTLLIIVGVAFLLHSYLTKDYANIFTGALLLGFGIHFHGLNHFPFWIDHWSVYLLIIGIAILLRYQKTKSGLIPALILVGLGLFALLVPTTPSWFTSIQMIFQWIERFWPVVLILFGFYMLKKN</sequence>
<dbReference type="EMBL" id="CP020772">
    <property type="protein sequence ID" value="ARI76908.1"/>
    <property type="molecule type" value="Genomic_DNA"/>
</dbReference>
<dbReference type="Proteomes" id="UP000192527">
    <property type="component" value="Chromosome"/>
</dbReference>
<dbReference type="RefSeq" id="WP_085029383.1">
    <property type="nucleotide sequence ID" value="NZ_CP020772.1"/>
</dbReference>